<evidence type="ECO:0000313" key="5">
    <source>
        <dbReference type="EMBL" id="MCW8084797.1"/>
    </source>
</evidence>
<feature type="domain" description="Glycosyl transferase family 1" evidence="3">
    <location>
        <begin position="190"/>
        <end position="353"/>
    </location>
</feature>
<dbReference type="SUPFAM" id="SSF53756">
    <property type="entry name" value="UDP-Glycosyltransferase/glycogen phosphorylase"/>
    <property type="match status" value="1"/>
</dbReference>
<dbReference type="EMBL" id="JAPFQI010000001">
    <property type="protein sequence ID" value="MCW8084797.1"/>
    <property type="molecule type" value="Genomic_DNA"/>
</dbReference>
<name>A0ABT3NRM7_9PROT</name>
<evidence type="ECO:0000259" key="3">
    <source>
        <dbReference type="Pfam" id="PF00534"/>
    </source>
</evidence>
<gene>
    <name evidence="5" type="ORF">OF850_04090</name>
</gene>
<protein>
    <submittedName>
        <fullName evidence="5">Glycosyltransferase</fullName>
        <ecNumber evidence="5">2.4.-.-</ecNumber>
    </submittedName>
</protein>
<dbReference type="PANTHER" id="PTHR12526">
    <property type="entry name" value="GLYCOSYLTRANSFERASE"/>
    <property type="match status" value="1"/>
</dbReference>
<evidence type="ECO:0000256" key="1">
    <source>
        <dbReference type="ARBA" id="ARBA00022676"/>
    </source>
</evidence>
<accession>A0ABT3NRM7</accession>
<dbReference type="InterPro" id="IPR011330">
    <property type="entry name" value="Glyco_hydro/deAcase_b/a-brl"/>
</dbReference>
<dbReference type="GO" id="GO:0016757">
    <property type="term" value="F:glycosyltransferase activity"/>
    <property type="evidence" value="ECO:0007669"/>
    <property type="project" value="UniProtKB-KW"/>
</dbReference>
<dbReference type="EC" id="2.4.-.-" evidence="5"/>
<dbReference type="InterPro" id="IPR001296">
    <property type="entry name" value="Glyco_trans_1"/>
</dbReference>
<dbReference type="RefSeq" id="WP_301588529.1">
    <property type="nucleotide sequence ID" value="NZ_JAPFQI010000001.1"/>
</dbReference>
<feature type="domain" description="Glycosyltransferase subfamily 4-like N-terminal" evidence="4">
    <location>
        <begin position="36"/>
        <end position="181"/>
    </location>
</feature>
<evidence type="ECO:0000256" key="2">
    <source>
        <dbReference type="ARBA" id="ARBA00022679"/>
    </source>
</evidence>
<dbReference type="CDD" id="cd03801">
    <property type="entry name" value="GT4_PimA-like"/>
    <property type="match status" value="1"/>
</dbReference>
<proteinExistence type="predicted"/>
<evidence type="ECO:0000259" key="4">
    <source>
        <dbReference type="Pfam" id="PF13439"/>
    </source>
</evidence>
<dbReference type="Gene3D" id="3.20.20.370">
    <property type="entry name" value="Glycoside hydrolase/deacetylase"/>
    <property type="match status" value="1"/>
</dbReference>
<dbReference type="Gene3D" id="3.40.50.2000">
    <property type="entry name" value="Glycogen Phosphorylase B"/>
    <property type="match status" value="2"/>
</dbReference>
<dbReference type="InterPro" id="IPR028098">
    <property type="entry name" value="Glyco_trans_4-like_N"/>
</dbReference>
<reference evidence="5 6" key="1">
    <citation type="submission" date="2022-10" db="EMBL/GenBank/DDBJ databases">
        <title>Roseococcus glaciei nov., sp. nov., isolated from glacier.</title>
        <authorList>
            <person name="Liu Q."/>
            <person name="Xin Y.-H."/>
        </authorList>
    </citation>
    <scope>NUCLEOTIDE SEQUENCE [LARGE SCALE GENOMIC DNA]</scope>
    <source>
        <strain evidence="5 6">MDT2-1-1</strain>
    </source>
</reference>
<dbReference type="Pfam" id="PF13439">
    <property type="entry name" value="Glyco_transf_4"/>
    <property type="match status" value="1"/>
</dbReference>
<dbReference type="Proteomes" id="UP001526430">
    <property type="component" value="Unassembled WGS sequence"/>
</dbReference>
<evidence type="ECO:0000313" key="6">
    <source>
        <dbReference type="Proteomes" id="UP001526430"/>
    </source>
</evidence>
<dbReference type="PANTHER" id="PTHR12526:SF510">
    <property type="entry name" value="D-INOSITOL 3-PHOSPHATE GLYCOSYLTRANSFERASE"/>
    <property type="match status" value="1"/>
</dbReference>
<sequence>MTNRVLHVLKLFRPDFTGEGVFLERCSAVMREIAPGVEHELLVTHTPRPAEMIEFGPGLSAVHYLCDGAVGHVQREAALGAWFARHISRFDVVHFRTHADRWFVSPLLARLAGRRLLLSATLDDSLPALLRGYRSVSRPLARQGFRLFDGFVSISPKLQAETLGAGAPPERCHLIPCGITTRDPDPEERARLRAELGLGDEDVALISVGGLCARKDQATLVEAMPALGPKAHLILVGPELEPEYVAALRSRADALGVAGRVHLVGEQRDPHPWFGCADMFVFASRREGFGTAVPEAMAHGLPVVARRLPGVNEDFILPDETGFLFEEDAEYMPLARLLVEDAALRRSLGEAGRILARSRFGMDSIAARYLEAYGLSHRIEEGEPMPSLPATASVTDPSFHAPLELGGDGTPLLVTTVDAEEAFDWTGPFRRDALDVSSMGRQHLAHRVFEKHGVVPVYLTDYPVATQDEGAAPLRELLQGGHAELGAQLHPWVTPPLDEELSERNSYAGNLPLTLEIEKAKRLTGALQDAFGIQPRIWRTGRFGPGPRTADIIKQLGYECDSSLTPCWPAEGLAEGAHWALDARPRWLDRERTLLGLPVSAALVGRATHPGLARRLYRSRSDILAGMAARFGLMERIRLSPEGITLDEAKRLVRSMRAQGHRVFVLTYHSPSLAPGNTPYARTEEDVARLLRWLDAFYAFFREEIGGRSASWREIHQGAVMRPEPALAAE</sequence>
<dbReference type="SUPFAM" id="SSF88713">
    <property type="entry name" value="Glycoside hydrolase/deacetylase"/>
    <property type="match status" value="1"/>
</dbReference>
<keyword evidence="1 5" id="KW-0328">Glycosyltransferase</keyword>
<comment type="caution">
    <text evidence="5">The sequence shown here is derived from an EMBL/GenBank/DDBJ whole genome shotgun (WGS) entry which is preliminary data.</text>
</comment>
<dbReference type="Pfam" id="PF00534">
    <property type="entry name" value="Glycos_transf_1"/>
    <property type="match status" value="1"/>
</dbReference>
<keyword evidence="6" id="KW-1185">Reference proteome</keyword>
<organism evidence="5 6">
    <name type="scientific">Sabulicella glaciei</name>
    <dbReference type="NCBI Taxonomy" id="2984948"/>
    <lineage>
        <taxon>Bacteria</taxon>
        <taxon>Pseudomonadati</taxon>
        <taxon>Pseudomonadota</taxon>
        <taxon>Alphaproteobacteria</taxon>
        <taxon>Acetobacterales</taxon>
        <taxon>Acetobacteraceae</taxon>
        <taxon>Sabulicella</taxon>
    </lineage>
</organism>
<keyword evidence="2 5" id="KW-0808">Transferase</keyword>